<dbReference type="AlphaFoldDB" id="A0AA39ZUT5"/>
<proteinExistence type="predicted"/>
<keyword evidence="5" id="KW-1185">Reference proteome</keyword>
<evidence type="ECO:0000313" key="4">
    <source>
        <dbReference type="EMBL" id="KAK0704053.1"/>
    </source>
</evidence>
<sequence length="398" mass="44080">MDEDFTFSNELDCNSHMIEHHRDSFLPQELLLLAAGGSDGSDDAPYMPGTGDSINGSEPDDSEFDLRVFENILKDIDNLADQSLDQHTETPTAEALLAIIDADDISMRSLSEQLDNLLKLSWKIQDRFSGPSDVVEREHADDIANSLQRIGDDESIFLAPQTNLPWAAYPELMISVIDVTLPAKLADLAPTTTQTSRKLANLNTTTASLGRLYSLASQLEDAARLCKRTKTTDIDDEVVELMQEMPEVRRIRHDRDGSSSINSNSGDVDIDEERLGWISNVPYESQHDDITAFRTPGLRLQGSVGTSKTFLASRVVDHMRNKATGSVGSEGVVFFYCGHASASDWQLGVPQPVIRSLVQQLLISSPRLSEKITGLMIHSQHCGRIKSGLWRSFRHTPE</sequence>
<organism evidence="4 5">
    <name type="scientific">Lasiosphaeria miniovina</name>
    <dbReference type="NCBI Taxonomy" id="1954250"/>
    <lineage>
        <taxon>Eukaryota</taxon>
        <taxon>Fungi</taxon>
        <taxon>Dikarya</taxon>
        <taxon>Ascomycota</taxon>
        <taxon>Pezizomycotina</taxon>
        <taxon>Sordariomycetes</taxon>
        <taxon>Sordariomycetidae</taxon>
        <taxon>Sordariales</taxon>
        <taxon>Lasiosphaeriaceae</taxon>
        <taxon>Lasiosphaeria</taxon>
    </lineage>
</organism>
<dbReference type="InterPro" id="IPR056884">
    <property type="entry name" value="NPHP3-like_N"/>
</dbReference>
<feature type="domain" description="Nephrocystin 3-like N-terminal" evidence="3">
    <location>
        <begin position="297"/>
        <end position="382"/>
    </location>
</feature>
<gene>
    <name evidence="4" type="ORF">B0T26DRAFT_681662</name>
</gene>
<dbReference type="GeneID" id="85323932"/>
<dbReference type="Pfam" id="PF24883">
    <property type="entry name" value="NPHP3_N"/>
    <property type="match status" value="1"/>
</dbReference>
<feature type="region of interest" description="Disordered" evidence="2">
    <location>
        <begin position="37"/>
        <end position="60"/>
    </location>
</feature>
<accession>A0AA39ZUT5</accession>
<evidence type="ECO:0000259" key="3">
    <source>
        <dbReference type="Pfam" id="PF24883"/>
    </source>
</evidence>
<evidence type="ECO:0000256" key="1">
    <source>
        <dbReference type="ARBA" id="ARBA00022737"/>
    </source>
</evidence>
<keyword evidence="1" id="KW-0677">Repeat</keyword>
<evidence type="ECO:0000313" key="5">
    <source>
        <dbReference type="Proteomes" id="UP001172101"/>
    </source>
</evidence>
<reference evidence="4" key="1">
    <citation type="submission" date="2023-06" db="EMBL/GenBank/DDBJ databases">
        <title>Genome-scale phylogeny and comparative genomics of the fungal order Sordariales.</title>
        <authorList>
            <consortium name="Lawrence Berkeley National Laboratory"/>
            <person name="Hensen N."/>
            <person name="Bonometti L."/>
            <person name="Westerberg I."/>
            <person name="Brannstrom I.O."/>
            <person name="Guillou S."/>
            <person name="Cros-Aarteil S."/>
            <person name="Calhoun S."/>
            <person name="Haridas S."/>
            <person name="Kuo A."/>
            <person name="Mondo S."/>
            <person name="Pangilinan J."/>
            <person name="Riley R."/>
            <person name="LaButti K."/>
            <person name="Andreopoulos B."/>
            <person name="Lipzen A."/>
            <person name="Chen C."/>
            <person name="Yanf M."/>
            <person name="Daum C."/>
            <person name="Ng V."/>
            <person name="Clum A."/>
            <person name="Steindorff A."/>
            <person name="Ohm R."/>
            <person name="Martin F."/>
            <person name="Silar P."/>
            <person name="Natvig D."/>
            <person name="Lalanne C."/>
            <person name="Gautier V."/>
            <person name="Ament-velasquez S.L."/>
            <person name="Kruys A."/>
            <person name="Hutchinson M.I."/>
            <person name="Powell A.J."/>
            <person name="Barry K."/>
            <person name="Miller A.N."/>
            <person name="Grigoriev I.V."/>
            <person name="Debuchy R."/>
            <person name="Gladieux P."/>
            <person name="Thoren M.H."/>
            <person name="Johannesson H."/>
        </authorList>
    </citation>
    <scope>NUCLEOTIDE SEQUENCE</scope>
    <source>
        <strain evidence="4">SMH2392-1A</strain>
    </source>
</reference>
<dbReference type="EMBL" id="JAUIRO010000008">
    <property type="protein sequence ID" value="KAK0704053.1"/>
    <property type="molecule type" value="Genomic_DNA"/>
</dbReference>
<name>A0AA39ZUT5_9PEZI</name>
<protein>
    <recommendedName>
        <fullName evidence="3">Nephrocystin 3-like N-terminal domain-containing protein</fullName>
    </recommendedName>
</protein>
<comment type="caution">
    <text evidence="4">The sequence shown here is derived from an EMBL/GenBank/DDBJ whole genome shotgun (WGS) entry which is preliminary data.</text>
</comment>
<dbReference type="Proteomes" id="UP001172101">
    <property type="component" value="Unassembled WGS sequence"/>
</dbReference>
<dbReference type="RefSeq" id="XP_060290912.1">
    <property type="nucleotide sequence ID" value="XM_060440662.1"/>
</dbReference>
<evidence type="ECO:0000256" key="2">
    <source>
        <dbReference type="SAM" id="MobiDB-lite"/>
    </source>
</evidence>